<evidence type="ECO:0000256" key="1">
    <source>
        <dbReference type="ARBA" id="ARBA00022553"/>
    </source>
</evidence>
<evidence type="ECO:0000256" key="7">
    <source>
        <dbReference type="ARBA" id="ARBA00071115"/>
    </source>
</evidence>
<dbReference type="CDD" id="cd17574">
    <property type="entry name" value="REC_OmpR"/>
    <property type="match status" value="1"/>
</dbReference>
<dbReference type="PANTHER" id="PTHR48111">
    <property type="entry name" value="REGULATOR OF RPOS"/>
    <property type="match status" value="1"/>
</dbReference>
<gene>
    <name evidence="12" type="primary">arlR</name>
    <name evidence="12" type="ORF">SAMEA4412692_01946</name>
</gene>
<keyword evidence="3" id="KW-0805">Transcription regulation</keyword>
<dbReference type="InterPro" id="IPR011006">
    <property type="entry name" value="CheY-like_superfamily"/>
</dbReference>
<organism evidence="12 13">
    <name type="scientific">Streptococcus merionis</name>
    <dbReference type="NCBI Taxonomy" id="400065"/>
    <lineage>
        <taxon>Bacteria</taxon>
        <taxon>Bacillati</taxon>
        <taxon>Bacillota</taxon>
        <taxon>Bacilli</taxon>
        <taxon>Lactobacillales</taxon>
        <taxon>Streptococcaceae</taxon>
        <taxon>Streptococcus</taxon>
    </lineage>
</organism>
<dbReference type="GO" id="GO:0000976">
    <property type="term" value="F:transcription cis-regulatory region binding"/>
    <property type="evidence" value="ECO:0007669"/>
    <property type="project" value="TreeGrafter"/>
</dbReference>
<dbReference type="AlphaFoldDB" id="A0A239T1G7"/>
<dbReference type="eggNOG" id="COG0745">
    <property type="taxonomic scope" value="Bacteria"/>
</dbReference>
<evidence type="ECO:0000256" key="5">
    <source>
        <dbReference type="ARBA" id="ARBA00023163"/>
    </source>
</evidence>
<dbReference type="PROSITE" id="PS51755">
    <property type="entry name" value="OMPR_PHOB"/>
    <property type="match status" value="1"/>
</dbReference>
<dbReference type="InterPro" id="IPR001867">
    <property type="entry name" value="OmpR/PhoB-type_DNA-bd"/>
</dbReference>
<feature type="domain" description="OmpR/PhoB-type" evidence="11">
    <location>
        <begin position="122"/>
        <end position="215"/>
    </location>
</feature>
<evidence type="ECO:0000256" key="2">
    <source>
        <dbReference type="ARBA" id="ARBA00023012"/>
    </source>
</evidence>
<dbReference type="EMBL" id="LT906439">
    <property type="protein sequence ID" value="SNU90663.1"/>
    <property type="molecule type" value="Genomic_DNA"/>
</dbReference>
<dbReference type="SMART" id="SM00862">
    <property type="entry name" value="Trans_reg_C"/>
    <property type="match status" value="1"/>
</dbReference>
<dbReference type="GO" id="GO:0006355">
    <property type="term" value="P:regulation of DNA-templated transcription"/>
    <property type="evidence" value="ECO:0007669"/>
    <property type="project" value="InterPro"/>
</dbReference>
<evidence type="ECO:0000256" key="6">
    <source>
        <dbReference type="ARBA" id="ARBA00055621"/>
    </source>
</evidence>
<dbReference type="PANTHER" id="PTHR48111:SF21">
    <property type="entry name" value="DNA-BINDING DUAL MASTER TRANSCRIPTIONAL REGULATOR RPAA"/>
    <property type="match status" value="1"/>
</dbReference>
<dbReference type="Gene3D" id="1.10.10.10">
    <property type="entry name" value="Winged helix-like DNA-binding domain superfamily/Winged helix DNA-binding domain"/>
    <property type="match status" value="1"/>
</dbReference>
<comment type="function">
    <text evidence="6">Member of the two-component regulatory system DltS/DltR. Regulates the expression of the dlt operon.</text>
</comment>
<dbReference type="STRING" id="1123308.GCA_000380085_01366"/>
<dbReference type="KEGG" id="smen:SAMEA4412692_1946"/>
<dbReference type="Proteomes" id="UP000215185">
    <property type="component" value="Chromosome 1"/>
</dbReference>
<name>A0A239T1G7_9STRE</name>
<evidence type="ECO:0000256" key="3">
    <source>
        <dbReference type="ARBA" id="ARBA00023015"/>
    </source>
</evidence>
<dbReference type="Pfam" id="PF00486">
    <property type="entry name" value="Trans_reg_C"/>
    <property type="match status" value="1"/>
</dbReference>
<evidence type="ECO:0000256" key="4">
    <source>
        <dbReference type="ARBA" id="ARBA00023125"/>
    </source>
</evidence>
<dbReference type="SUPFAM" id="SSF52172">
    <property type="entry name" value="CheY-like"/>
    <property type="match status" value="1"/>
</dbReference>
<evidence type="ECO:0000313" key="13">
    <source>
        <dbReference type="Proteomes" id="UP000215185"/>
    </source>
</evidence>
<keyword evidence="4 9" id="KW-0238">DNA-binding</keyword>
<dbReference type="Pfam" id="PF00072">
    <property type="entry name" value="Response_reg"/>
    <property type="match status" value="1"/>
</dbReference>
<dbReference type="GO" id="GO:0032993">
    <property type="term" value="C:protein-DNA complex"/>
    <property type="evidence" value="ECO:0007669"/>
    <property type="project" value="TreeGrafter"/>
</dbReference>
<dbReference type="RefSeq" id="WP_018373914.1">
    <property type="nucleotide sequence ID" value="NZ_LT906439.1"/>
</dbReference>
<dbReference type="InterPro" id="IPR001789">
    <property type="entry name" value="Sig_transdc_resp-reg_receiver"/>
</dbReference>
<keyword evidence="2" id="KW-0902">Two-component regulatory system</keyword>
<dbReference type="InterPro" id="IPR036388">
    <property type="entry name" value="WH-like_DNA-bd_sf"/>
</dbReference>
<reference evidence="12 13" key="1">
    <citation type="submission" date="2017-06" db="EMBL/GenBank/DDBJ databases">
        <authorList>
            <consortium name="Pathogen Informatics"/>
        </authorList>
    </citation>
    <scope>NUCLEOTIDE SEQUENCE [LARGE SCALE GENOMIC DNA]</scope>
    <source>
        <strain evidence="12 13">NCTC13788</strain>
    </source>
</reference>
<keyword evidence="13" id="KW-1185">Reference proteome</keyword>
<evidence type="ECO:0000313" key="12">
    <source>
        <dbReference type="EMBL" id="SNU90663.1"/>
    </source>
</evidence>
<accession>A0A239T1G7</accession>
<dbReference type="GO" id="GO:0005829">
    <property type="term" value="C:cytosol"/>
    <property type="evidence" value="ECO:0007669"/>
    <property type="project" value="TreeGrafter"/>
</dbReference>
<feature type="modified residue" description="4-aspartylphosphate" evidence="8">
    <location>
        <position position="52"/>
    </location>
</feature>
<keyword evidence="1 8" id="KW-0597">Phosphoprotein</keyword>
<feature type="DNA-binding region" description="OmpR/PhoB-type" evidence="9">
    <location>
        <begin position="122"/>
        <end position="215"/>
    </location>
</feature>
<dbReference type="InterPro" id="IPR039420">
    <property type="entry name" value="WalR-like"/>
</dbReference>
<evidence type="ECO:0000256" key="9">
    <source>
        <dbReference type="PROSITE-ProRule" id="PRU01091"/>
    </source>
</evidence>
<dbReference type="PROSITE" id="PS50110">
    <property type="entry name" value="RESPONSE_REGULATORY"/>
    <property type="match status" value="1"/>
</dbReference>
<evidence type="ECO:0000256" key="8">
    <source>
        <dbReference type="PROSITE-ProRule" id="PRU00169"/>
    </source>
</evidence>
<evidence type="ECO:0000259" key="11">
    <source>
        <dbReference type="PROSITE" id="PS51755"/>
    </source>
</evidence>
<keyword evidence="5" id="KW-0804">Transcription</keyword>
<dbReference type="Gene3D" id="3.40.50.2300">
    <property type="match status" value="1"/>
</dbReference>
<dbReference type="SMART" id="SM00448">
    <property type="entry name" value="REC"/>
    <property type="match status" value="1"/>
</dbReference>
<feature type="domain" description="Response regulatory" evidence="10">
    <location>
        <begin position="3"/>
        <end position="116"/>
    </location>
</feature>
<evidence type="ECO:0000259" key="10">
    <source>
        <dbReference type="PROSITE" id="PS50110"/>
    </source>
</evidence>
<dbReference type="OrthoDB" id="9790442at2"/>
<dbReference type="FunFam" id="3.40.50.2300:FF:000001">
    <property type="entry name" value="DNA-binding response regulator PhoB"/>
    <property type="match status" value="1"/>
</dbReference>
<dbReference type="GO" id="GO:0000156">
    <property type="term" value="F:phosphorelay response regulator activity"/>
    <property type="evidence" value="ECO:0007669"/>
    <property type="project" value="TreeGrafter"/>
</dbReference>
<sequence>MNRILVVEDDEAINQVICEFLKESHYRVDAAFDGKVALEKFYSNTYDLILLDIMLPSISGLDILKEIRTVSQVPVIVLTALDDEYTQLVSFNHLISDYVTKPFSPLILLKRIENVFRQIQGDDEVTIGELQVTFADRSVKWQGQPVQLTKKEYAILEFLAKNKNKLVMREQLIIQVWGYADLDDRVLNNHIKNLRKKLDGIPLKTVTGMGFILGEEA</sequence>
<dbReference type="CDD" id="cd00383">
    <property type="entry name" value="trans_reg_C"/>
    <property type="match status" value="1"/>
</dbReference>
<proteinExistence type="predicted"/>
<protein>
    <recommendedName>
        <fullName evidence="7">Transcriptional regulatory protein DltR</fullName>
    </recommendedName>
</protein>